<feature type="transmembrane region" description="Helical" evidence="1">
    <location>
        <begin position="232"/>
        <end position="253"/>
    </location>
</feature>
<name>A0ABU5IWJ6_9BACI</name>
<dbReference type="RefSeq" id="WP_322445811.1">
    <property type="nucleotide sequence ID" value="NZ_JAXOFX010000003.1"/>
</dbReference>
<evidence type="ECO:0000313" key="4">
    <source>
        <dbReference type="Proteomes" id="UP001290455"/>
    </source>
</evidence>
<dbReference type="Pfam" id="PF20047">
    <property type="entry name" value="DUF6449"/>
    <property type="match status" value="1"/>
</dbReference>
<evidence type="ECO:0000256" key="1">
    <source>
        <dbReference type="SAM" id="Phobius"/>
    </source>
</evidence>
<feature type="transmembrane region" description="Helical" evidence="1">
    <location>
        <begin position="176"/>
        <end position="200"/>
    </location>
</feature>
<sequence length="662" mass="77473">MQSKISLYKSEMSKHIGRNVGWLSILYFITLVFCLPLDILMTATNENRGFWEKVNLFQINQDIQYILFIAAPVLIALFLYRFLHVKESTDLFHSLPVKREQIYHQYTLTGWAYLNVPVLVVAIFVFIEHRAFDLDLYFSVGDIWYWAGLTILFNTIIYISAVFVGMFTGLSMLHGVLAYIFLLLPVGLIVLISFNLRFFLYGFSDYYFANDKMRFLSPLIILERLSHLPIEMSFVIGYLVISIVLYVLALFVYKKRKSEAVSQAIVFPMLKPVFIMGTTLCTAFLGALYFGETQNHSTFWLVFGYITGSIIGYLAAQMVLHKTWRIIDTFKKFPIYAGILLITVALFKFDVFGYETRLPDLKEVTKVHLSNSPHLLMYEDDLNKPFYLKTEENIKLTHQLHEEIVENRNQKEEWVIGDENVEDVFFAYELKNGKRFVREYRIDKSKYKQYFHSIHESKEYKEVTNPLFKVKEEELKFITINPRGPLNRNAVISESNDMKEFIRILKEDIFASTYDEMYNEKGFQSSIGFVLGKDSIDIPLRPSYVNVLNWLKQEGLYEKATVSVEDLEYAYVVKKGQLQQEDLRILDMDPGQFFKEYANASNSLKFTSKDEVKILMEISREQYIFDANIQYIVAFKFKNYDYPVVYSFATKEVPTFISSQLK</sequence>
<dbReference type="EMBL" id="JAXOFX010000003">
    <property type="protein sequence ID" value="MDZ5471519.1"/>
    <property type="molecule type" value="Genomic_DNA"/>
</dbReference>
<keyword evidence="1" id="KW-1133">Transmembrane helix</keyword>
<organism evidence="3 4">
    <name type="scientific">Robertmurraya mangrovi</name>
    <dbReference type="NCBI Taxonomy" id="3098077"/>
    <lineage>
        <taxon>Bacteria</taxon>
        <taxon>Bacillati</taxon>
        <taxon>Bacillota</taxon>
        <taxon>Bacilli</taxon>
        <taxon>Bacillales</taxon>
        <taxon>Bacillaceae</taxon>
        <taxon>Robertmurraya</taxon>
    </lineage>
</organism>
<gene>
    <name evidence="3" type="ORF">SM124_07135</name>
</gene>
<reference evidence="3 4" key="1">
    <citation type="submission" date="2023-11" db="EMBL/GenBank/DDBJ databases">
        <title>Bacillus jintuensis, isolated from a mudflat on the Beibu Gulf coast.</title>
        <authorList>
            <person name="Li M."/>
        </authorList>
    </citation>
    <scope>NUCLEOTIDE SEQUENCE [LARGE SCALE GENOMIC DNA]</scope>
    <source>
        <strain evidence="3 4">31A1R</strain>
    </source>
</reference>
<dbReference type="InterPro" id="IPR045611">
    <property type="entry name" value="DUF6449"/>
</dbReference>
<proteinExistence type="predicted"/>
<comment type="caution">
    <text evidence="3">The sequence shown here is derived from an EMBL/GenBank/DDBJ whole genome shotgun (WGS) entry which is preliminary data.</text>
</comment>
<feature type="transmembrane region" description="Helical" evidence="1">
    <location>
        <begin position="333"/>
        <end position="354"/>
    </location>
</feature>
<feature type="transmembrane region" description="Helical" evidence="1">
    <location>
        <begin position="63"/>
        <end position="83"/>
    </location>
</feature>
<feature type="transmembrane region" description="Helical" evidence="1">
    <location>
        <begin position="103"/>
        <end position="127"/>
    </location>
</feature>
<feature type="domain" description="DUF6449" evidence="2">
    <location>
        <begin position="428"/>
        <end position="522"/>
    </location>
</feature>
<feature type="transmembrane region" description="Helical" evidence="1">
    <location>
        <begin position="297"/>
        <end position="321"/>
    </location>
</feature>
<dbReference type="Proteomes" id="UP001290455">
    <property type="component" value="Unassembled WGS sequence"/>
</dbReference>
<keyword evidence="4" id="KW-1185">Reference proteome</keyword>
<feature type="transmembrane region" description="Helical" evidence="1">
    <location>
        <begin position="273"/>
        <end position="291"/>
    </location>
</feature>
<evidence type="ECO:0000313" key="3">
    <source>
        <dbReference type="EMBL" id="MDZ5471519.1"/>
    </source>
</evidence>
<feature type="transmembrane region" description="Helical" evidence="1">
    <location>
        <begin position="143"/>
        <end position="164"/>
    </location>
</feature>
<keyword evidence="1" id="KW-0812">Transmembrane</keyword>
<evidence type="ECO:0000259" key="2">
    <source>
        <dbReference type="Pfam" id="PF20047"/>
    </source>
</evidence>
<feature type="transmembrane region" description="Helical" evidence="1">
    <location>
        <begin position="20"/>
        <end position="43"/>
    </location>
</feature>
<keyword evidence="1" id="KW-0472">Membrane</keyword>
<protein>
    <submittedName>
        <fullName evidence="3">DUF6449 domain-containing protein</fullName>
    </submittedName>
</protein>
<accession>A0ABU5IWJ6</accession>